<evidence type="ECO:0000259" key="6">
    <source>
        <dbReference type="PROSITE" id="PS50931"/>
    </source>
</evidence>
<feature type="domain" description="HTH lysR-type" evidence="6">
    <location>
        <begin position="1"/>
        <end position="58"/>
    </location>
</feature>
<dbReference type="FunFam" id="1.10.10.10:FF:000001">
    <property type="entry name" value="LysR family transcriptional regulator"/>
    <property type="match status" value="1"/>
</dbReference>
<keyword evidence="4" id="KW-0804">Transcription</keyword>
<comment type="caution">
    <text evidence="7">The sequence shown here is derived from an EMBL/GenBank/DDBJ whole genome shotgun (WGS) entry which is preliminary data.</text>
</comment>
<reference evidence="8" key="1">
    <citation type="submission" date="2018-03" db="EMBL/GenBank/DDBJ databases">
        <title>Lachnoclostridium SNUG30370 gen.nov., sp.nov., isolated from human faeces.</title>
        <authorList>
            <person name="Seo B."/>
            <person name="Jeon K."/>
            <person name="Ko G."/>
        </authorList>
    </citation>
    <scope>NUCLEOTIDE SEQUENCE [LARGE SCALE GENOMIC DNA]</scope>
    <source>
        <strain evidence="8">SNUG30370</strain>
    </source>
</reference>
<dbReference type="Proteomes" id="UP000241201">
    <property type="component" value="Unassembled WGS sequence"/>
</dbReference>
<evidence type="ECO:0000313" key="7">
    <source>
        <dbReference type="EMBL" id="PST41983.1"/>
    </source>
</evidence>
<dbReference type="PANTHER" id="PTHR30126">
    <property type="entry name" value="HTH-TYPE TRANSCRIPTIONAL REGULATOR"/>
    <property type="match status" value="1"/>
</dbReference>
<dbReference type="Pfam" id="PF03466">
    <property type="entry name" value="LysR_substrate"/>
    <property type="match status" value="1"/>
</dbReference>
<protein>
    <submittedName>
        <fullName evidence="7">LysR family transcriptional regulator</fullName>
    </submittedName>
</protein>
<evidence type="ECO:0000256" key="1">
    <source>
        <dbReference type="ARBA" id="ARBA00009437"/>
    </source>
</evidence>
<dbReference type="AlphaFoldDB" id="A0A2T3G383"/>
<evidence type="ECO:0000256" key="3">
    <source>
        <dbReference type="ARBA" id="ARBA00023125"/>
    </source>
</evidence>
<gene>
    <name evidence="7" type="ORF">C7U55_00060</name>
</gene>
<dbReference type="InterPro" id="IPR036390">
    <property type="entry name" value="WH_DNA-bd_sf"/>
</dbReference>
<evidence type="ECO:0000256" key="4">
    <source>
        <dbReference type="ARBA" id="ARBA00023163"/>
    </source>
</evidence>
<dbReference type="GO" id="GO:0003700">
    <property type="term" value="F:DNA-binding transcription factor activity"/>
    <property type="evidence" value="ECO:0007669"/>
    <property type="project" value="InterPro"/>
</dbReference>
<name>A0A2T3G383_9FIRM</name>
<organism evidence="7 8">
    <name type="scientific">Faecalibacillus faecis</name>
    <dbReference type="NCBI Taxonomy" id="1982628"/>
    <lineage>
        <taxon>Bacteria</taxon>
        <taxon>Bacillati</taxon>
        <taxon>Bacillota</taxon>
        <taxon>Erysipelotrichia</taxon>
        <taxon>Erysipelotrichales</taxon>
        <taxon>Coprobacillaceae</taxon>
        <taxon>Faecalibacillus</taxon>
    </lineage>
</organism>
<dbReference type="CDD" id="cd08414">
    <property type="entry name" value="PBP2_LTTR_aromatics_like"/>
    <property type="match status" value="1"/>
</dbReference>
<keyword evidence="8" id="KW-1185">Reference proteome</keyword>
<keyword evidence="3" id="KW-0238">DNA-binding</keyword>
<dbReference type="GO" id="GO:0003677">
    <property type="term" value="F:DNA binding"/>
    <property type="evidence" value="ECO:0007669"/>
    <property type="project" value="UniProtKB-KW"/>
</dbReference>
<evidence type="ECO:0000256" key="2">
    <source>
        <dbReference type="ARBA" id="ARBA00023015"/>
    </source>
</evidence>
<dbReference type="EMBL" id="PYLP01000001">
    <property type="protein sequence ID" value="PST41983.1"/>
    <property type="molecule type" value="Genomic_DNA"/>
</dbReference>
<proteinExistence type="inferred from homology"/>
<sequence length="292" mass="34187">MFKQVIYYFIAVVEEGSFSKAAKKYYLSQSAISQQITKLENDLGFLLFNRKTYYPTLTKEGKRYYQLVKKLMNDYQNEYEDLKENLKKDVLTIGITGPFEKKHVPFIVRHFKEENAISIDIKAFNLRTCMEKLNAREIDIGFGLSNNFKKYPDLIYHTIYHSHICVVTSLDHPLCHKEFVITKDIKDEPLIILSKKQGEDYYHDYMEAFRLDGVVPYIKKEVDDLNEYIMAISLGEGIGLSAMEVINENDQVVAIPLKESHHHADYAVGYHQDNVKSSVKNFIRYVEDYFRL</sequence>
<dbReference type="RefSeq" id="WP_106986788.1">
    <property type="nucleotide sequence ID" value="NZ_DBGCOW010000063.1"/>
</dbReference>
<dbReference type="Pfam" id="PF00126">
    <property type="entry name" value="HTH_1"/>
    <property type="match status" value="1"/>
</dbReference>
<feature type="coiled-coil region" evidence="5">
    <location>
        <begin position="65"/>
        <end position="92"/>
    </location>
</feature>
<dbReference type="PRINTS" id="PR00039">
    <property type="entry name" value="HTHLYSR"/>
</dbReference>
<comment type="similarity">
    <text evidence="1">Belongs to the LysR transcriptional regulatory family.</text>
</comment>
<dbReference type="InterPro" id="IPR000847">
    <property type="entry name" value="LysR_HTH_N"/>
</dbReference>
<accession>A0A2T3G383</accession>
<dbReference type="PROSITE" id="PS50931">
    <property type="entry name" value="HTH_LYSR"/>
    <property type="match status" value="1"/>
</dbReference>
<evidence type="ECO:0000256" key="5">
    <source>
        <dbReference type="SAM" id="Coils"/>
    </source>
</evidence>
<dbReference type="SUPFAM" id="SSF46785">
    <property type="entry name" value="Winged helix' DNA-binding domain"/>
    <property type="match status" value="1"/>
</dbReference>
<dbReference type="GeneID" id="77469495"/>
<dbReference type="Gene3D" id="3.40.190.10">
    <property type="entry name" value="Periplasmic binding protein-like II"/>
    <property type="match status" value="2"/>
</dbReference>
<dbReference type="InterPro" id="IPR005119">
    <property type="entry name" value="LysR_subst-bd"/>
</dbReference>
<evidence type="ECO:0000313" key="8">
    <source>
        <dbReference type="Proteomes" id="UP000241201"/>
    </source>
</evidence>
<dbReference type="InterPro" id="IPR036388">
    <property type="entry name" value="WH-like_DNA-bd_sf"/>
</dbReference>
<keyword evidence="5" id="KW-0175">Coiled coil</keyword>
<keyword evidence="2" id="KW-0805">Transcription regulation</keyword>
<dbReference type="SUPFAM" id="SSF53850">
    <property type="entry name" value="Periplasmic binding protein-like II"/>
    <property type="match status" value="1"/>
</dbReference>
<dbReference type="Gene3D" id="1.10.10.10">
    <property type="entry name" value="Winged helix-like DNA-binding domain superfamily/Winged helix DNA-binding domain"/>
    <property type="match status" value="1"/>
</dbReference>